<dbReference type="EMBL" id="SNRW01015647">
    <property type="protein sequence ID" value="KAA6370178.1"/>
    <property type="molecule type" value="Genomic_DNA"/>
</dbReference>
<evidence type="ECO:0000313" key="1">
    <source>
        <dbReference type="EMBL" id="KAA6370178.1"/>
    </source>
</evidence>
<gene>
    <name evidence="1" type="ORF">EZS28_034295</name>
</gene>
<comment type="caution">
    <text evidence="1">The sequence shown here is derived from an EMBL/GenBank/DDBJ whole genome shotgun (WGS) entry which is preliminary data.</text>
</comment>
<proteinExistence type="predicted"/>
<sequence>MSSAGGQDDDDDMISEAIKSLTCLVFNMNKKKNQDQTAAQLRNEILDSVEEEGIIEEEQTLLYHTNTRFEFGVKELASELRNQIDQ</sequence>
<name>A0A5J4UHJ3_9EUKA</name>
<evidence type="ECO:0000313" key="2">
    <source>
        <dbReference type="Proteomes" id="UP000324800"/>
    </source>
</evidence>
<reference evidence="1 2" key="1">
    <citation type="submission" date="2019-03" db="EMBL/GenBank/DDBJ databases">
        <title>Single cell metagenomics reveals metabolic interactions within the superorganism composed of flagellate Streblomastix strix and complex community of Bacteroidetes bacteria on its surface.</title>
        <authorList>
            <person name="Treitli S.C."/>
            <person name="Kolisko M."/>
            <person name="Husnik F."/>
            <person name="Keeling P."/>
            <person name="Hampl V."/>
        </authorList>
    </citation>
    <scope>NUCLEOTIDE SEQUENCE [LARGE SCALE GENOMIC DNA]</scope>
    <source>
        <strain evidence="1">ST1C</strain>
    </source>
</reference>
<protein>
    <submittedName>
        <fullName evidence="1">Uncharacterized protein</fullName>
    </submittedName>
</protein>
<dbReference type="AlphaFoldDB" id="A0A5J4UHJ3"/>
<dbReference type="Proteomes" id="UP000324800">
    <property type="component" value="Unassembled WGS sequence"/>
</dbReference>
<accession>A0A5J4UHJ3</accession>
<organism evidence="1 2">
    <name type="scientific">Streblomastix strix</name>
    <dbReference type="NCBI Taxonomy" id="222440"/>
    <lineage>
        <taxon>Eukaryota</taxon>
        <taxon>Metamonada</taxon>
        <taxon>Preaxostyla</taxon>
        <taxon>Oxymonadida</taxon>
        <taxon>Streblomastigidae</taxon>
        <taxon>Streblomastix</taxon>
    </lineage>
</organism>